<dbReference type="InterPro" id="IPR029063">
    <property type="entry name" value="SAM-dependent_MTases_sf"/>
</dbReference>
<keyword evidence="1" id="KW-0732">Signal</keyword>
<comment type="caution">
    <text evidence="3">The sequence shown here is derived from an EMBL/GenBank/DDBJ whole genome shotgun (WGS) entry which is preliminary data.</text>
</comment>
<evidence type="ECO:0000313" key="3">
    <source>
        <dbReference type="EMBL" id="OFE13390.1"/>
    </source>
</evidence>
<dbReference type="InterPro" id="IPR013216">
    <property type="entry name" value="Methyltransf_11"/>
</dbReference>
<dbReference type="SUPFAM" id="SSF53335">
    <property type="entry name" value="S-adenosyl-L-methionine-dependent methyltransferases"/>
    <property type="match status" value="1"/>
</dbReference>
<proteinExistence type="predicted"/>
<dbReference type="EMBL" id="MASR01000001">
    <property type="protein sequence ID" value="OFE13390.1"/>
    <property type="molecule type" value="Genomic_DNA"/>
</dbReference>
<evidence type="ECO:0000313" key="4">
    <source>
        <dbReference type="Proteomes" id="UP000175669"/>
    </source>
</evidence>
<dbReference type="RefSeq" id="WP_070117455.1">
    <property type="nucleotide sequence ID" value="NZ_MASR01000001.1"/>
</dbReference>
<reference evidence="4" key="1">
    <citation type="submission" date="2016-07" db="EMBL/GenBank/DDBJ databases">
        <authorList>
            <person name="Florea S."/>
            <person name="Webb J.S."/>
            <person name="Jaromczyk J."/>
            <person name="Schardl C.L."/>
        </authorList>
    </citation>
    <scope>NUCLEOTIDE SEQUENCE [LARGE SCALE GENOMIC DNA]</scope>
    <source>
        <strain evidence="4">KCTC 42131</strain>
    </source>
</reference>
<dbReference type="Gene3D" id="3.40.50.150">
    <property type="entry name" value="Vaccinia Virus protein VP39"/>
    <property type="match status" value="1"/>
</dbReference>
<dbReference type="OrthoDB" id="9801692at2"/>
<feature type="chain" id="PRO_5009212184" description="Methyltransferase type 11 domain-containing protein" evidence="1">
    <location>
        <begin position="21"/>
        <end position="245"/>
    </location>
</feature>
<dbReference type="Pfam" id="PF08241">
    <property type="entry name" value="Methyltransf_11"/>
    <property type="match status" value="1"/>
</dbReference>
<keyword evidence="4" id="KW-1185">Reference proteome</keyword>
<dbReference type="AlphaFoldDB" id="A0A1E8CLR7"/>
<dbReference type="CDD" id="cd02440">
    <property type="entry name" value="AdoMet_MTases"/>
    <property type="match status" value="1"/>
</dbReference>
<dbReference type="GO" id="GO:0008757">
    <property type="term" value="F:S-adenosylmethionine-dependent methyltransferase activity"/>
    <property type="evidence" value="ECO:0007669"/>
    <property type="project" value="InterPro"/>
</dbReference>
<organism evidence="3 4">
    <name type="scientific">Pseudohongiella acticola</name>
    <dbReference type="NCBI Taxonomy" id="1524254"/>
    <lineage>
        <taxon>Bacteria</taxon>
        <taxon>Pseudomonadati</taxon>
        <taxon>Pseudomonadota</taxon>
        <taxon>Gammaproteobacteria</taxon>
        <taxon>Pseudomonadales</taxon>
        <taxon>Pseudohongiellaceae</taxon>
        <taxon>Pseudohongiella</taxon>
    </lineage>
</organism>
<dbReference type="Proteomes" id="UP000175669">
    <property type="component" value="Unassembled WGS sequence"/>
</dbReference>
<gene>
    <name evidence="3" type="ORF">PHACT_09770</name>
</gene>
<feature type="domain" description="Methyltransferase type 11" evidence="2">
    <location>
        <begin position="98"/>
        <end position="171"/>
    </location>
</feature>
<protein>
    <recommendedName>
        <fullName evidence="2">Methyltransferase type 11 domain-containing protein</fullName>
    </recommendedName>
</protein>
<accession>A0A1E8CLR7</accession>
<sequence>MKKMTSIFAALMLLVTSAYAIDEARLTAALNGPDRADEDKARDAARQPVEVLSFLGLEEGMTAMDIMASGGWYTEVLSHAVGSEGTVLMQNSPRSLGMRNTEEAVQARLADNRLPNVQRVNADMSDLGVEPNSVDFALTALNFHDLYNNSPEAAQAMLLAVKDALKPGGILGVIDHRGNEGADNAALHRITQEEIEQALFDAGYESVAASDLLEAEDDPRTTGPFDASLGRNTDRILLRAYKPEM</sequence>
<evidence type="ECO:0000256" key="1">
    <source>
        <dbReference type="SAM" id="SignalP"/>
    </source>
</evidence>
<name>A0A1E8CLR7_9GAMM</name>
<evidence type="ECO:0000259" key="2">
    <source>
        <dbReference type="Pfam" id="PF08241"/>
    </source>
</evidence>
<feature type="signal peptide" evidence="1">
    <location>
        <begin position="1"/>
        <end position="20"/>
    </location>
</feature>
<dbReference type="STRING" id="1524254.PHACT_09770"/>